<dbReference type="Pfam" id="PF02894">
    <property type="entry name" value="GFO_IDH_MocA_C"/>
    <property type="match status" value="1"/>
</dbReference>
<gene>
    <name evidence="3" type="ORF">P8935_11445</name>
</gene>
<dbReference type="Gene3D" id="3.30.360.10">
    <property type="entry name" value="Dihydrodipicolinate Reductase, domain 2"/>
    <property type="match status" value="1"/>
</dbReference>
<dbReference type="Gene3D" id="3.40.50.720">
    <property type="entry name" value="NAD(P)-binding Rossmann-like Domain"/>
    <property type="match status" value="1"/>
</dbReference>
<evidence type="ECO:0000259" key="1">
    <source>
        <dbReference type="Pfam" id="PF01408"/>
    </source>
</evidence>
<evidence type="ECO:0000259" key="2">
    <source>
        <dbReference type="Pfam" id="PF02894"/>
    </source>
</evidence>
<dbReference type="InterPro" id="IPR004104">
    <property type="entry name" value="Gfo/Idh/MocA-like_OxRdtase_C"/>
</dbReference>
<feature type="domain" description="Gfo/Idh/MocA-like oxidoreductase N-terminal" evidence="1">
    <location>
        <begin position="45"/>
        <end position="169"/>
    </location>
</feature>
<dbReference type="GO" id="GO:0000166">
    <property type="term" value="F:nucleotide binding"/>
    <property type="evidence" value="ECO:0007669"/>
    <property type="project" value="InterPro"/>
</dbReference>
<sequence length="446" mass="50251">MVDKLNRREFISATAVAGAAMLLEACKSDTAEQTAAVKKSSLNTINVALIGYGEEGKILLESLLNIEGVRLVALCDIWDYHRGEGQRYLQKLGNEVRVYENYEDLLAKEKDLQAVFIATPDFWHAPMTNTCLKAGLHVYCEKMMSNTIEGARSMVKTMRETGKLLQIGHQRRSNPRYVFTLNRLLHDAQFCGRLTAVQGQWNRAVKEDFGWPKKFEMPTSMLAKYGYKDMHQFRNWRWYKGLGGGPLSDLGAHQIDIFNWWLGMTPKSVVASGGLDYFKNHDWYDNAMVIYEYPLDQGVARAFYQVQTTTSAGGGYFESFMGDDGTIKMSEDPSLCAIYREARANAVSWDDLVQKGYVAAKPAAAVDATKVDVRETAQLAEYEIPVFFNKPPHQPHLENFFNAIRGTAKLNCPADEAFTSEYVIHRANDAVAAEKKLLITNEEVKA</sequence>
<dbReference type="EMBL" id="CP121196">
    <property type="protein sequence ID" value="XBH19908.1"/>
    <property type="molecule type" value="Genomic_DNA"/>
</dbReference>
<dbReference type="InterPro" id="IPR050463">
    <property type="entry name" value="Gfo/Idh/MocA_oxidrdct_glycsds"/>
</dbReference>
<dbReference type="InterPro" id="IPR036291">
    <property type="entry name" value="NAD(P)-bd_dom_sf"/>
</dbReference>
<organism evidence="3">
    <name type="scientific">Telmatobacter sp. DSM 110680</name>
    <dbReference type="NCBI Taxonomy" id="3036704"/>
    <lineage>
        <taxon>Bacteria</taxon>
        <taxon>Pseudomonadati</taxon>
        <taxon>Acidobacteriota</taxon>
        <taxon>Terriglobia</taxon>
        <taxon>Terriglobales</taxon>
        <taxon>Acidobacteriaceae</taxon>
        <taxon>Telmatobacter</taxon>
    </lineage>
</organism>
<dbReference type="SUPFAM" id="SSF51735">
    <property type="entry name" value="NAD(P)-binding Rossmann-fold domains"/>
    <property type="match status" value="1"/>
</dbReference>
<dbReference type="PANTHER" id="PTHR43818">
    <property type="entry name" value="BCDNA.GH03377"/>
    <property type="match status" value="1"/>
</dbReference>
<dbReference type="PROSITE" id="PS51318">
    <property type="entry name" value="TAT"/>
    <property type="match status" value="1"/>
</dbReference>
<dbReference type="RefSeq" id="WP_348265130.1">
    <property type="nucleotide sequence ID" value="NZ_CP121196.1"/>
</dbReference>
<reference evidence="3" key="1">
    <citation type="submission" date="2023-03" db="EMBL/GenBank/DDBJ databases">
        <title>Edaphobacter sp.</title>
        <authorList>
            <person name="Huber K.J."/>
            <person name="Papendorf J."/>
            <person name="Pilke C."/>
            <person name="Bunk B."/>
            <person name="Sproeer C."/>
            <person name="Pester M."/>
        </authorList>
    </citation>
    <scope>NUCLEOTIDE SEQUENCE</scope>
    <source>
        <strain evidence="3">DSM 110680</strain>
    </source>
</reference>
<dbReference type="AlphaFoldDB" id="A0AAU7DRQ0"/>
<name>A0AAU7DRQ0_9BACT</name>
<dbReference type="PANTHER" id="PTHR43818:SF12">
    <property type="entry name" value="NADH-DEPENDENT DEHYDROGENASE-RELATED"/>
    <property type="match status" value="1"/>
</dbReference>
<dbReference type="SUPFAM" id="SSF55347">
    <property type="entry name" value="Glyceraldehyde-3-phosphate dehydrogenase-like, C-terminal domain"/>
    <property type="match status" value="1"/>
</dbReference>
<dbReference type="Pfam" id="PF01408">
    <property type="entry name" value="GFO_IDH_MocA"/>
    <property type="match status" value="1"/>
</dbReference>
<evidence type="ECO:0000313" key="3">
    <source>
        <dbReference type="EMBL" id="XBH19908.1"/>
    </source>
</evidence>
<feature type="domain" description="Gfo/Idh/MocA-like oxidoreductase C-terminal" evidence="2">
    <location>
        <begin position="231"/>
        <end position="427"/>
    </location>
</feature>
<accession>A0AAU7DRQ0</accession>
<protein>
    <submittedName>
        <fullName evidence="3">Gfo/Idh/MocA family oxidoreductase</fullName>
    </submittedName>
</protein>
<dbReference type="InterPro" id="IPR000683">
    <property type="entry name" value="Gfo/Idh/MocA-like_OxRdtase_N"/>
</dbReference>
<dbReference type="InterPro" id="IPR006311">
    <property type="entry name" value="TAT_signal"/>
</dbReference>
<proteinExistence type="predicted"/>